<dbReference type="Proteomes" id="UP000681967">
    <property type="component" value="Unassembled WGS sequence"/>
</dbReference>
<dbReference type="EMBL" id="CAJOBH010073063">
    <property type="protein sequence ID" value="CAF4481037.1"/>
    <property type="molecule type" value="Genomic_DNA"/>
</dbReference>
<name>A0A8S2X9D1_9BILA</name>
<dbReference type="AlphaFoldDB" id="A0A8S2X9D1"/>
<reference evidence="1" key="1">
    <citation type="submission" date="2021-02" db="EMBL/GenBank/DDBJ databases">
        <authorList>
            <person name="Nowell W R."/>
        </authorList>
    </citation>
    <scope>NUCLEOTIDE SEQUENCE</scope>
</reference>
<accession>A0A8S2X9D1</accession>
<evidence type="ECO:0000313" key="2">
    <source>
        <dbReference type="Proteomes" id="UP000681967"/>
    </source>
</evidence>
<sequence>DVVSYHEWRMALNDALNKSTLTLHSSKKIGRLLMPTDNGLVGSTTAPNAAPK</sequence>
<feature type="non-terminal residue" evidence="1">
    <location>
        <position position="1"/>
    </location>
</feature>
<evidence type="ECO:0000313" key="1">
    <source>
        <dbReference type="EMBL" id="CAF4481037.1"/>
    </source>
</evidence>
<gene>
    <name evidence="1" type="ORF">BYL167_LOCUS35134</name>
</gene>
<comment type="caution">
    <text evidence="1">The sequence shown here is derived from an EMBL/GenBank/DDBJ whole genome shotgun (WGS) entry which is preliminary data.</text>
</comment>
<organism evidence="1 2">
    <name type="scientific">Rotaria magnacalcarata</name>
    <dbReference type="NCBI Taxonomy" id="392030"/>
    <lineage>
        <taxon>Eukaryota</taxon>
        <taxon>Metazoa</taxon>
        <taxon>Spiralia</taxon>
        <taxon>Gnathifera</taxon>
        <taxon>Rotifera</taxon>
        <taxon>Eurotatoria</taxon>
        <taxon>Bdelloidea</taxon>
        <taxon>Philodinida</taxon>
        <taxon>Philodinidae</taxon>
        <taxon>Rotaria</taxon>
    </lineage>
</organism>
<proteinExistence type="predicted"/>
<protein>
    <submittedName>
        <fullName evidence="1">Uncharacterized protein</fullName>
    </submittedName>
</protein>